<dbReference type="Pfam" id="PF01243">
    <property type="entry name" value="PNPOx_N"/>
    <property type="match status" value="1"/>
</dbReference>
<dbReference type="InterPro" id="IPR012349">
    <property type="entry name" value="Split_barrel_FMN-bd"/>
</dbReference>
<evidence type="ECO:0000313" key="3">
    <source>
        <dbReference type="EMBL" id="TKA08359.1"/>
    </source>
</evidence>
<evidence type="ECO:0000259" key="2">
    <source>
        <dbReference type="Pfam" id="PF01243"/>
    </source>
</evidence>
<dbReference type="InterPro" id="IPR019920">
    <property type="entry name" value="F420-binding_dom_put"/>
</dbReference>
<dbReference type="Proteomes" id="UP000305778">
    <property type="component" value="Unassembled WGS sequence"/>
</dbReference>
<dbReference type="SUPFAM" id="SSF50475">
    <property type="entry name" value="FMN-binding split barrel"/>
    <property type="match status" value="1"/>
</dbReference>
<evidence type="ECO:0000313" key="4">
    <source>
        <dbReference type="Proteomes" id="UP000305778"/>
    </source>
</evidence>
<comment type="caution">
    <text evidence="3">The sequence shown here is derived from an EMBL/GenBank/DDBJ whole genome shotgun (WGS) entry which is preliminary data.</text>
</comment>
<name>A0A4V5N237_9ACTN</name>
<dbReference type="InterPro" id="IPR011576">
    <property type="entry name" value="Pyridox_Oxase_N"/>
</dbReference>
<dbReference type="RefSeq" id="WP_136726738.1">
    <property type="nucleotide sequence ID" value="NZ_JAOPYF010000139.1"/>
</dbReference>
<dbReference type="AlphaFoldDB" id="A0A4V5N237"/>
<organism evidence="3 4">
    <name type="scientific">Actinacidiphila oryziradicis</name>
    <dbReference type="NCBI Taxonomy" id="2571141"/>
    <lineage>
        <taxon>Bacteria</taxon>
        <taxon>Bacillati</taxon>
        <taxon>Actinomycetota</taxon>
        <taxon>Actinomycetes</taxon>
        <taxon>Kitasatosporales</taxon>
        <taxon>Streptomycetaceae</taxon>
        <taxon>Actinacidiphila</taxon>
    </lineage>
</organism>
<evidence type="ECO:0000256" key="1">
    <source>
        <dbReference type="ARBA" id="ARBA00023002"/>
    </source>
</evidence>
<dbReference type="PANTHER" id="PTHR35176">
    <property type="entry name" value="HEME OXYGENASE HI_0854-RELATED"/>
    <property type="match status" value="1"/>
</dbReference>
<dbReference type="GO" id="GO:0016627">
    <property type="term" value="F:oxidoreductase activity, acting on the CH-CH group of donors"/>
    <property type="evidence" value="ECO:0007669"/>
    <property type="project" value="TreeGrafter"/>
</dbReference>
<dbReference type="OrthoDB" id="162914at2"/>
<dbReference type="GO" id="GO:0005829">
    <property type="term" value="C:cytosol"/>
    <property type="evidence" value="ECO:0007669"/>
    <property type="project" value="TreeGrafter"/>
</dbReference>
<dbReference type="PANTHER" id="PTHR35176:SF6">
    <property type="entry name" value="HEME OXYGENASE HI_0854-RELATED"/>
    <property type="match status" value="1"/>
</dbReference>
<keyword evidence="1" id="KW-0560">Oxidoreductase</keyword>
<feature type="domain" description="Pyridoxamine 5'-phosphate oxidase N-terminal" evidence="2">
    <location>
        <begin position="5"/>
        <end position="127"/>
    </location>
</feature>
<protein>
    <submittedName>
        <fullName evidence="3">PPOX class F420-dependent oxidoreductase</fullName>
    </submittedName>
</protein>
<dbReference type="NCBIfam" id="TIGR03618">
    <property type="entry name" value="Rv1155_F420"/>
    <property type="match status" value="1"/>
</dbReference>
<sequence>MAVALTDKSKELLDGKSFATLATLQPDGSPQLSVVWLKRDGDDILVSTVEGRRKHLNLVKDDRVTVLIIPPEAPYTYVEFRGTASLTTDGARELTDELSVKYTGKEYGNDGPDDVRVVVRITPTKVIGQD</sequence>
<accession>A0A4V5N237</accession>
<keyword evidence="4" id="KW-1185">Reference proteome</keyword>
<dbReference type="Gene3D" id="2.30.110.10">
    <property type="entry name" value="Electron Transport, Fmn-binding Protein, Chain A"/>
    <property type="match status" value="1"/>
</dbReference>
<gene>
    <name evidence="3" type="ORF">FCI23_28080</name>
</gene>
<reference evidence="3 4" key="1">
    <citation type="submission" date="2019-04" db="EMBL/GenBank/DDBJ databases">
        <title>Streptomyces oryziradicis sp. nov., a novel actinomycete isolated from rhizosphere soil of rice (Oryza sativa L.).</title>
        <authorList>
            <person name="Li C."/>
        </authorList>
    </citation>
    <scope>NUCLEOTIDE SEQUENCE [LARGE SCALE GENOMIC DNA]</scope>
    <source>
        <strain evidence="3 4">NEAU-C40</strain>
    </source>
</reference>
<dbReference type="GO" id="GO:0070967">
    <property type="term" value="F:coenzyme F420 binding"/>
    <property type="evidence" value="ECO:0007669"/>
    <property type="project" value="TreeGrafter"/>
</dbReference>
<proteinExistence type="predicted"/>
<dbReference type="InterPro" id="IPR052019">
    <property type="entry name" value="F420H2_bilvrd_red/Heme_oxyg"/>
</dbReference>
<dbReference type="EMBL" id="SUMC01000031">
    <property type="protein sequence ID" value="TKA08359.1"/>
    <property type="molecule type" value="Genomic_DNA"/>
</dbReference>